<dbReference type="Pfam" id="PF08671">
    <property type="entry name" value="SinI"/>
    <property type="match status" value="1"/>
</dbReference>
<accession>A0AAW6T1I2</accession>
<dbReference type="PROSITE" id="PS51500">
    <property type="entry name" value="SIN"/>
    <property type="match status" value="1"/>
</dbReference>
<dbReference type="AlphaFoldDB" id="A0AAW6T1I2"/>
<dbReference type="SUPFAM" id="SSF47406">
    <property type="entry name" value="SinR repressor dimerisation domain-like"/>
    <property type="match status" value="1"/>
</dbReference>
<dbReference type="InterPro" id="IPR010981">
    <property type="entry name" value="SinR/SinI_dimer_dom"/>
</dbReference>
<reference evidence="2" key="1">
    <citation type="submission" date="2023-03" db="EMBL/GenBank/DDBJ databases">
        <title>Bacterial isolates from washroom surfaces on a university campus.</title>
        <authorList>
            <person name="Holman D.B."/>
            <person name="Gzyl K.E."/>
            <person name="Taheri A.E."/>
        </authorList>
    </citation>
    <scope>NUCLEOTIDE SEQUENCE</scope>
    <source>
        <strain evidence="2">RD03</strain>
    </source>
</reference>
<gene>
    <name evidence="2" type="ORF">P5X88_19580</name>
</gene>
<dbReference type="EMBL" id="JAROYP010000013">
    <property type="protein sequence ID" value="MDH5163139.1"/>
    <property type="molecule type" value="Genomic_DNA"/>
</dbReference>
<sequence length="54" mass="6593">MKEKLDKDWVSMLLEAKQLGLSIEEISRFFQQKSLSKYLYLNQEKENKDHFRNN</sequence>
<protein>
    <submittedName>
        <fullName evidence="2">Anti-repressor SinI family protein</fullName>
    </submittedName>
</protein>
<dbReference type="RefSeq" id="WP_280617890.1">
    <property type="nucleotide sequence ID" value="NZ_JAROYP010000013.1"/>
</dbReference>
<comment type="caution">
    <text evidence="2">The sequence shown here is derived from an EMBL/GenBank/DDBJ whole genome shotgun (WGS) entry which is preliminary data.</text>
</comment>
<dbReference type="GO" id="GO:0006355">
    <property type="term" value="P:regulation of DNA-templated transcription"/>
    <property type="evidence" value="ECO:0007669"/>
    <property type="project" value="InterPro"/>
</dbReference>
<evidence type="ECO:0000259" key="1">
    <source>
        <dbReference type="PROSITE" id="PS51500"/>
    </source>
</evidence>
<proteinExistence type="predicted"/>
<dbReference type="GO" id="GO:0046983">
    <property type="term" value="F:protein dimerization activity"/>
    <property type="evidence" value="ECO:0007669"/>
    <property type="project" value="InterPro"/>
</dbReference>
<feature type="domain" description="Sin" evidence="1">
    <location>
        <begin position="1"/>
        <end position="34"/>
    </location>
</feature>
<evidence type="ECO:0000313" key="3">
    <source>
        <dbReference type="Proteomes" id="UP001159179"/>
    </source>
</evidence>
<name>A0AAW6T1I2_9BACI</name>
<dbReference type="InterPro" id="IPR036281">
    <property type="entry name" value="SinR/SinI_dimer_dom_sf"/>
</dbReference>
<dbReference type="Proteomes" id="UP001159179">
    <property type="component" value="Unassembled WGS sequence"/>
</dbReference>
<evidence type="ECO:0000313" key="2">
    <source>
        <dbReference type="EMBL" id="MDH5163139.1"/>
    </source>
</evidence>
<organism evidence="2 3">
    <name type="scientific">Heyndrickxia oleronia</name>
    <dbReference type="NCBI Taxonomy" id="38875"/>
    <lineage>
        <taxon>Bacteria</taxon>
        <taxon>Bacillati</taxon>
        <taxon>Bacillota</taxon>
        <taxon>Bacilli</taxon>
        <taxon>Bacillales</taxon>
        <taxon>Bacillaceae</taxon>
        <taxon>Heyndrickxia</taxon>
    </lineage>
</organism>